<evidence type="ECO:0000313" key="5">
    <source>
        <dbReference type="Proteomes" id="UP000270094"/>
    </source>
</evidence>
<accession>A0A3P7K3W1</accession>
<sequence>MADSEQKARRKLEEAEKKCRGGGGFLGKLFGGSGADDAADLFIQSNIVSSAGPEARSVAVGTSNTEVDNNSSESDSHSIECDLCSRDFPNLVEFESHYKEAHSHQCTACARMFISKKALDIHSDETHCPFHSLSVERDPSGYHFKCYEQNCDEAFTSAIERDQHCHKLHNISNVEVTIEKRKLARRVNDLQFSFKTMKVSKKKKVPHSIRFGNQVKSFAGFQSTVAIRSRKFDADISQK</sequence>
<evidence type="ECO:0000259" key="3">
    <source>
        <dbReference type="PROSITE" id="PS50157"/>
    </source>
</evidence>
<dbReference type="InterPro" id="IPR039258">
    <property type="entry name" value="ZNF511"/>
</dbReference>
<evidence type="ECO:0000256" key="1">
    <source>
        <dbReference type="PROSITE-ProRule" id="PRU00042"/>
    </source>
</evidence>
<dbReference type="PROSITE" id="PS00028">
    <property type="entry name" value="ZINC_FINGER_C2H2_1"/>
    <property type="match status" value="3"/>
</dbReference>
<dbReference type="InterPro" id="IPR013087">
    <property type="entry name" value="Znf_C2H2_type"/>
</dbReference>
<protein>
    <recommendedName>
        <fullName evidence="3">C2H2-type domain-containing protein</fullName>
    </recommendedName>
</protein>
<dbReference type="PANTHER" id="PTHR21354:SF0">
    <property type="entry name" value="ZINC FINGER PROTEIN 511"/>
    <property type="match status" value="1"/>
</dbReference>
<evidence type="ECO:0000256" key="2">
    <source>
        <dbReference type="SAM" id="MobiDB-lite"/>
    </source>
</evidence>
<keyword evidence="1" id="KW-0862">Zinc</keyword>
<proteinExistence type="predicted"/>
<dbReference type="PANTHER" id="PTHR21354">
    <property type="entry name" value="ZINC FINGER PROTEIN 511"/>
    <property type="match status" value="1"/>
</dbReference>
<evidence type="ECO:0000313" key="4">
    <source>
        <dbReference type="EMBL" id="VDM65895.1"/>
    </source>
</evidence>
<reference evidence="4 5" key="1">
    <citation type="submission" date="2018-11" db="EMBL/GenBank/DDBJ databases">
        <authorList>
            <consortium name="Pathogen Informatics"/>
        </authorList>
    </citation>
    <scope>NUCLEOTIDE SEQUENCE [LARGE SCALE GENOMIC DNA]</scope>
</reference>
<dbReference type="EMBL" id="UYYB01001616">
    <property type="protein sequence ID" value="VDM65895.1"/>
    <property type="molecule type" value="Genomic_DNA"/>
</dbReference>
<keyword evidence="1" id="KW-0863">Zinc-finger</keyword>
<dbReference type="GO" id="GO:0008270">
    <property type="term" value="F:zinc ion binding"/>
    <property type="evidence" value="ECO:0007669"/>
    <property type="project" value="UniProtKB-KW"/>
</dbReference>
<dbReference type="SMART" id="SM00355">
    <property type="entry name" value="ZnF_C2H2"/>
    <property type="match status" value="3"/>
</dbReference>
<dbReference type="Proteomes" id="UP000270094">
    <property type="component" value="Unassembled WGS sequence"/>
</dbReference>
<keyword evidence="1" id="KW-0479">Metal-binding</keyword>
<dbReference type="PROSITE" id="PS50157">
    <property type="entry name" value="ZINC_FINGER_C2H2_2"/>
    <property type="match status" value="2"/>
</dbReference>
<feature type="domain" description="C2H2-type" evidence="3">
    <location>
        <begin position="104"/>
        <end position="127"/>
    </location>
</feature>
<feature type="region of interest" description="Disordered" evidence="2">
    <location>
        <begin position="53"/>
        <end position="76"/>
    </location>
</feature>
<dbReference type="AlphaFoldDB" id="A0A3P7K3W1"/>
<organism evidence="4 5">
    <name type="scientific">Strongylus vulgaris</name>
    <name type="common">Blood worm</name>
    <dbReference type="NCBI Taxonomy" id="40348"/>
    <lineage>
        <taxon>Eukaryota</taxon>
        <taxon>Metazoa</taxon>
        <taxon>Ecdysozoa</taxon>
        <taxon>Nematoda</taxon>
        <taxon>Chromadorea</taxon>
        <taxon>Rhabditida</taxon>
        <taxon>Rhabditina</taxon>
        <taxon>Rhabditomorpha</taxon>
        <taxon>Strongyloidea</taxon>
        <taxon>Strongylidae</taxon>
        <taxon>Strongylus</taxon>
    </lineage>
</organism>
<keyword evidence="5" id="KW-1185">Reference proteome</keyword>
<dbReference type="OrthoDB" id="18440at2759"/>
<gene>
    <name evidence="4" type="ORF">SVUK_LOCUS893</name>
</gene>
<feature type="domain" description="C2H2-type" evidence="3">
    <location>
        <begin position="79"/>
        <end position="107"/>
    </location>
</feature>
<feature type="compositionally biased region" description="Polar residues" evidence="2">
    <location>
        <begin position="60"/>
        <end position="73"/>
    </location>
</feature>
<name>A0A3P7K3W1_STRVU</name>